<dbReference type="Proteomes" id="UP000297609">
    <property type="component" value="Unassembled WGS sequence"/>
</dbReference>
<dbReference type="RefSeq" id="WP_135617350.1">
    <property type="nucleotide sequence ID" value="NZ_RQGG01000007.1"/>
</dbReference>
<organism evidence="1 2">
    <name type="scientific">Leptospira kemamanensis</name>
    <dbReference type="NCBI Taxonomy" id="2484942"/>
    <lineage>
        <taxon>Bacteria</taxon>
        <taxon>Pseudomonadati</taxon>
        <taxon>Spirochaetota</taxon>
        <taxon>Spirochaetia</taxon>
        <taxon>Leptospirales</taxon>
        <taxon>Leptospiraceae</taxon>
        <taxon>Leptospira</taxon>
    </lineage>
</organism>
<dbReference type="InterPro" id="IPR014825">
    <property type="entry name" value="DNA_alkylation"/>
</dbReference>
<dbReference type="Pfam" id="PF08713">
    <property type="entry name" value="DNA_alkylation"/>
    <property type="match status" value="1"/>
</dbReference>
<evidence type="ECO:0000313" key="1">
    <source>
        <dbReference type="EMBL" id="TGL55915.1"/>
    </source>
</evidence>
<dbReference type="Gene3D" id="1.25.40.290">
    <property type="entry name" value="ARM repeat domains"/>
    <property type="match status" value="1"/>
</dbReference>
<protein>
    <submittedName>
        <fullName evidence="1">DNA alkylation repair protein</fullName>
    </submittedName>
</protein>
<accession>A0A4R9JUE1</accession>
<dbReference type="SUPFAM" id="SSF48371">
    <property type="entry name" value="ARM repeat"/>
    <property type="match status" value="1"/>
</dbReference>
<name>A0A4R9JUE1_9LEPT</name>
<sequence>MEPLKNIYSKDWIKNLSLVVSKVDSKITPNEFQKKVLESPWKEYELKERINRLADVFLFFWNEPLTHIEPKLIRLIELLKTNGAQNFNFPYIFVNDIVSKAGLEDFDTSMRILEKTTVFSSAEFAIRFYYQNHFVPTLKQMQIWSKHKEPYVRRLASEGSRPLLPWGIGIPEIKRNPEVHLPILKQLWNDENEVVRRSVSNHLNDISKINPDLVLEFCKNRFGVSAILDKNLKHALRGLLKKGNQDALSFFSYDTKWKPKDFQFYLKQKKIKIGDSLEFTIEFQQKSKESKMIRMEYKIGFLLAKKTYGYKIFKISEKLIPPNENVKIIKKHSFKLITTRVYYPGVHTISIVFNGREYEKLEFILENKK</sequence>
<dbReference type="OrthoDB" id="9797162at2"/>
<gene>
    <name evidence="1" type="ORF">EHQ59_01280</name>
</gene>
<reference evidence="1" key="1">
    <citation type="journal article" date="2019" name="PLoS Negl. Trop. Dis.">
        <title>Revisiting the worldwide diversity of Leptospira species in the environment.</title>
        <authorList>
            <person name="Vincent A.T."/>
            <person name="Schiettekatte O."/>
            <person name="Bourhy P."/>
            <person name="Veyrier F.J."/>
            <person name="Picardeau M."/>
        </authorList>
    </citation>
    <scope>NUCLEOTIDE SEQUENCE [LARGE SCALE GENOMIC DNA]</scope>
    <source>
        <strain evidence="1">201702454</strain>
    </source>
</reference>
<dbReference type="EMBL" id="RQGG01000007">
    <property type="protein sequence ID" value="TGL55915.1"/>
    <property type="molecule type" value="Genomic_DNA"/>
</dbReference>
<evidence type="ECO:0000313" key="2">
    <source>
        <dbReference type="Proteomes" id="UP000297609"/>
    </source>
</evidence>
<comment type="caution">
    <text evidence="1">The sequence shown here is derived from an EMBL/GenBank/DDBJ whole genome shotgun (WGS) entry which is preliminary data.</text>
</comment>
<dbReference type="InterPro" id="IPR016024">
    <property type="entry name" value="ARM-type_fold"/>
</dbReference>
<keyword evidence="2" id="KW-1185">Reference proteome</keyword>
<proteinExistence type="predicted"/>
<dbReference type="AlphaFoldDB" id="A0A4R9JUE1"/>